<name>A0A6B1G6S0_9CHLR</name>
<feature type="chain" id="PRO_5025382610" evidence="1">
    <location>
        <begin position="22"/>
        <end position="177"/>
    </location>
</feature>
<dbReference type="PROSITE" id="PS51257">
    <property type="entry name" value="PROKAR_LIPOPROTEIN"/>
    <property type="match status" value="1"/>
</dbReference>
<reference evidence="2" key="1">
    <citation type="submission" date="2019-09" db="EMBL/GenBank/DDBJ databases">
        <title>Characterisation of the sponge microbiome using genome-centric metagenomics.</title>
        <authorList>
            <person name="Engelberts J.P."/>
            <person name="Robbins S.J."/>
            <person name="De Goeij J.M."/>
            <person name="Aranda M."/>
            <person name="Bell S.C."/>
            <person name="Webster N.S."/>
        </authorList>
    </citation>
    <scope>NUCLEOTIDE SEQUENCE</scope>
    <source>
        <strain evidence="2">SB0675_bin_29</strain>
    </source>
</reference>
<organism evidence="2">
    <name type="scientific">Caldilineaceae bacterium SB0675_bin_29</name>
    <dbReference type="NCBI Taxonomy" id="2605266"/>
    <lineage>
        <taxon>Bacteria</taxon>
        <taxon>Bacillati</taxon>
        <taxon>Chloroflexota</taxon>
        <taxon>Caldilineae</taxon>
        <taxon>Caldilineales</taxon>
        <taxon>Caldilineaceae</taxon>
    </lineage>
</organism>
<protein>
    <submittedName>
        <fullName evidence="2">Uncharacterized protein</fullName>
    </submittedName>
</protein>
<gene>
    <name evidence="2" type="ORF">F4148_15245</name>
</gene>
<proteinExistence type="predicted"/>
<keyword evidence="1" id="KW-0732">Signal</keyword>
<dbReference type="AlphaFoldDB" id="A0A6B1G6S0"/>
<evidence type="ECO:0000313" key="2">
    <source>
        <dbReference type="EMBL" id="MYH63046.1"/>
    </source>
</evidence>
<comment type="caution">
    <text evidence="2">The sequence shown here is derived from an EMBL/GenBank/DDBJ whole genome shotgun (WGS) entry which is preliminary data.</text>
</comment>
<sequence length="177" mass="19857">MKYVILIVSLALLVGCVPIPAEPPPEPVPDFLDSAVEAGLLDLASVFARHDSWTFTRHDNQFARHDGQFARHDGQTDVTEYVDVLLSIRDCITNDLGDFAADLGLETEAGHTGYVAYLVGVLRSAVMYHRHMAVESGEVSSYIPDDNPWRGQYHLLHLKWTLAYCEDSGEHEWMKTE</sequence>
<accession>A0A6B1G6S0</accession>
<evidence type="ECO:0000256" key="1">
    <source>
        <dbReference type="SAM" id="SignalP"/>
    </source>
</evidence>
<feature type="signal peptide" evidence="1">
    <location>
        <begin position="1"/>
        <end position="21"/>
    </location>
</feature>
<dbReference type="EMBL" id="VYDA01000537">
    <property type="protein sequence ID" value="MYH63046.1"/>
    <property type="molecule type" value="Genomic_DNA"/>
</dbReference>